<feature type="region of interest" description="Disordered" evidence="1">
    <location>
        <begin position="141"/>
        <end position="165"/>
    </location>
</feature>
<feature type="region of interest" description="Disordered" evidence="1">
    <location>
        <begin position="1"/>
        <end position="80"/>
    </location>
</feature>
<organism evidence="2 3">
    <name type="scientific">Pseudonocardia tropica</name>
    <dbReference type="NCBI Taxonomy" id="681289"/>
    <lineage>
        <taxon>Bacteria</taxon>
        <taxon>Bacillati</taxon>
        <taxon>Actinomycetota</taxon>
        <taxon>Actinomycetes</taxon>
        <taxon>Pseudonocardiales</taxon>
        <taxon>Pseudonocardiaceae</taxon>
        <taxon>Pseudonocardia</taxon>
    </lineage>
</organism>
<evidence type="ECO:0000256" key="1">
    <source>
        <dbReference type="SAM" id="MobiDB-lite"/>
    </source>
</evidence>
<dbReference type="RefSeq" id="WP_345644898.1">
    <property type="nucleotide sequence ID" value="NZ_BAABLY010000027.1"/>
</dbReference>
<evidence type="ECO:0000313" key="2">
    <source>
        <dbReference type="EMBL" id="MEQ3541110.1"/>
    </source>
</evidence>
<gene>
    <name evidence="2" type="ORF">WHI96_20055</name>
</gene>
<sequence>MSDAEDTAQAWSTDDPPDTATESAEDPAPQADQQDAGSRGTRSERRAHRDKASRDEQVRAERDELRSERDTLNGRVETMQNAEIMRHAERHLAEPRDLLLVTTPQQRAEVWNDDGTLDQGAMAALIDSALDGRPHWRRKHGSMDMNHRPTGGSGTATTWSKLLRS</sequence>
<protein>
    <submittedName>
        <fullName evidence="2">Uncharacterized protein</fullName>
    </submittedName>
</protein>
<accession>A0ABV1JYU2</accession>
<comment type="caution">
    <text evidence="2">The sequence shown here is derived from an EMBL/GenBank/DDBJ whole genome shotgun (WGS) entry which is preliminary data.</text>
</comment>
<feature type="compositionally biased region" description="Polar residues" evidence="1">
    <location>
        <begin position="155"/>
        <end position="165"/>
    </location>
</feature>
<feature type="compositionally biased region" description="Basic and acidic residues" evidence="1">
    <location>
        <begin position="50"/>
        <end position="72"/>
    </location>
</feature>
<name>A0ABV1JYU2_9PSEU</name>
<dbReference type="EMBL" id="JBEDNP010000012">
    <property type="protein sequence ID" value="MEQ3541110.1"/>
    <property type="molecule type" value="Genomic_DNA"/>
</dbReference>
<dbReference type="Proteomes" id="UP001464923">
    <property type="component" value="Unassembled WGS sequence"/>
</dbReference>
<evidence type="ECO:0000313" key="3">
    <source>
        <dbReference type="Proteomes" id="UP001464923"/>
    </source>
</evidence>
<keyword evidence="3" id="KW-1185">Reference proteome</keyword>
<proteinExistence type="predicted"/>
<reference evidence="2 3" key="1">
    <citation type="submission" date="2024-03" db="EMBL/GenBank/DDBJ databases">
        <title>Draft genome sequence of Pseudonocardia tropica JCM 19149.</title>
        <authorList>
            <person name="Butdee W."/>
            <person name="Duangmal K."/>
        </authorList>
    </citation>
    <scope>NUCLEOTIDE SEQUENCE [LARGE SCALE GENOMIC DNA]</scope>
    <source>
        <strain evidence="2 3">JCM 19149</strain>
    </source>
</reference>